<gene>
    <name evidence="1" type="ORF">SCHPADRAFT_797549</name>
</gene>
<name>A0A0H2QZK9_9AGAM</name>
<keyword evidence="2" id="KW-1185">Reference proteome</keyword>
<evidence type="ECO:0008006" key="3">
    <source>
        <dbReference type="Google" id="ProtNLM"/>
    </source>
</evidence>
<organism evidence="1 2">
    <name type="scientific">Schizopora paradoxa</name>
    <dbReference type="NCBI Taxonomy" id="27342"/>
    <lineage>
        <taxon>Eukaryota</taxon>
        <taxon>Fungi</taxon>
        <taxon>Dikarya</taxon>
        <taxon>Basidiomycota</taxon>
        <taxon>Agaricomycotina</taxon>
        <taxon>Agaricomycetes</taxon>
        <taxon>Hymenochaetales</taxon>
        <taxon>Schizoporaceae</taxon>
        <taxon>Schizopora</taxon>
    </lineage>
</organism>
<evidence type="ECO:0000313" key="2">
    <source>
        <dbReference type="Proteomes" id="UP000053477"/>
    </source>
</evidence>
<dbReference type="OrthoDB" id="4230923at2759"/>
<dbReference type="GO" id="GO:0008270">
    <property type="term" value="F:zinc ion binding"/>
    <property type="evidence" value="ECO:0007669"/>
    <property type="project" value="InterPro"/>
</dbReference>
<sequence length="227" mass="25720">RAAKKQPNGGILFELNSAESASWLKKADVKALFAMAFDPGSKVKGSSYPCLLKFVPVAYQVDDRDEREEVEKAAGLPVGSMIESRWMKPPRRRERNQRYAHLIAMFPTPETANLAIREGLYIRGARIMPMQLFPEPMRCNHCSRFANHKAIECKGAVACGMCSKEHKTHLCSVRLPEHMFCVNCQQWGHGAISRDCPTYWAKKKAMDARNPATRFKYVVITTDPSTW</sequence>
<feature type="non-terminal residue" evidence="1">
    <location>
        <position position="227"/>
    </location>
</feature>
<protein>
    <recommendedName>
        <fullName evidence="3">CCHC-type domain-containing protein</fullName>
    </recommendedName>
</protein>
<dbReference type="EMBL" id="KQ086554">
    <property type="protein sequence ID" value="KLO04407.1"/>
    <property type="molecule type" value="Genomic_DNA"/>
</dbReference>
<dbReference type="Proteomes" id="UP000053477">
    <property type="component" value="Unassembled WGS sequence"/>
</dbReference>
<feature type="non-terminal residue" evidence="1">
    <location>
        <position position="1"/>
    </location>
</feature>
<dbReference type="InParanoid" id="A0A0H2QZK9"/>
<proteinExistence type="predicted"/>
<dbReference type="InterPro" id="IPR037274">
    <property type="entry name" value="Znf_CHY_sf"/>
</dbReference>
<reference evidence="1 2" key="1">
    <citation type="submission" date="2015-04" db="EMBL/GenBank/DDBJ databases">
        <title>Complete genome sequence of Schizopora paradoxa KUC8140, a cosmopolitan wood degrader in East Asia.</title>
        <authorList>
            <consortium name="DOE Joint Genome Institute"/>
            <person name="Min B."/>
            <person name="Park H."/>
            <person name="Jang Y."/>
            <person name="Kim J.-J."/>
            <person name="Kim K.H."/>
            <person name="Pangilinan J."/>
            <person name="Lipzen A."/>
            <person name="Riley R."/>
            <person name="Grigoriev I.V."/>
            <person name="Spatafora J.W."/>
            <person name="Choi I.-G."/>
        </authorList>
    </citation>
    <scope>NUCLEOTIDE SEQUENCE [LARGE SCALE GENOMIC DNA]</scope>
    <source>
        <strain evidence="1 2">KUC8140</strain>
    </source>
</reference>
<evidence type="ECO:0000313" key="1">
    <source>
        <dbReference type="EMBL" id="KLO04407.1"/>
    </source>
</evidence>
<dbReference type="AlphaFoldDB" id="A0A0H2QZK9"/>
<accession>A0A0H2QZK9</accession>
<dbReference type="SUPFAM" id="SSF161219">
    <property type="entry name" value="CHY zinc finger-like"/>
    <property type="match status" value="1"/>
</dbReference>